<accession>A0AAD4R8W5</accession>
<feature type="transmembrane region" description="Helical" evidence="9">
    <location>
        <begin position="142"/>
        <end position="166"/>
    </location>
</feature>
<dbReference type="GO" id="GO:0004997">
    <property type="term" value="F:thyrotropin-releasing hormone receptor activity"/>
    <property type="evidence" value="ECO:0007669"/>
    <property type="project" value="InterPro"/>
</dbReference>
<evidence type="ECO:0000256" key="7">
    <source>
        <dbReference type="ARBA" id="ARBA00032251"/>
    </source>
</evidence>
<feature type="transmembrane region" description="Helical" evidence="9">
    <location>
        <begin position="437"/>
        <end position="459"/>
    </location>
</feature>
<dbReference type="Proteomes" id="UP001201812">
    <property type="component" value="Unassembled WGS sequence"/>
</dbReference>
<dbReference type="PROSITE" id="PS00237">
    <property type="entry name" value="G_PROTEIN_RECEP_F1_1"/>
    <property type="match status" value="1"/>
</dbReference>
<evidence type="ECO:0000256" key="9">
    <source>
        <dbReference type="SAM" id="Phobius"/>
    </source>
</evidence>
<dbReference type="PANTHER" id="PTHR46061">
    <property type="entry name" value="THYROTROPIN-RELEASING HORMONE RECEPTOR"/>
    <property type="match status" value="1"/>
</dbReference>
<dbReference type="InterPro" id="IPR017452">
    <property type="entry name" value="GPCR_Rhodpsn_7TM"/>
</dbReference>
<organism evidence="11 12">
    <name type="scientific">Ditylenchus destructor</name>
    <dbReference type="NCBI Taxonomy" id="166010"/>
    <lineage>
        <taxon>Eukaryota</taxon>
        <taxon>Metazoa</taxon>
        <taxon>Ecdysozoa</taxon>
        <taxon>Nematoda</taxon>
        <taxon>Chromadorea</taxon>
        <taxon>Rhabditida</taxon>
        <taxon>Tylenchina</taxon>
        <taxon>Tylenchomorpha</taxon>
        <taxon>Sphaerularioidea</taxon>
        <taxon>Anguinidae</taxon>
        <taxon>Anguininae</taxon>
        <taxon>Ditylenchus</taxon>
    </lineage>
</organism>
<gene>
    <name evidence="11" type="ORF">DdX_07089</name>
</gene>
<dbReference type="Gene3D" id="1.20.1070.10">
    <property type="entry name" value="Rhodopsin 7-helix transmembrane proteins"/>
    <property type="match status" value="1"/>
</dbReference>
<feature type="transmembrane region" description="Helical" evidence="9">
    <location>
        <begin position="302"/>
        <end position="326"/>
    </location>
</feature>
<dbReference type="PRINTS" id="PR00237">
    <property type="entry name" value="GPCRRHODOPSN"/>
</dbReference>
<feature type="domain" description="G-protein coupled receptors family 1 profile" evidence="10">
    <location>
        <begin position="158"/>
        <end position="456"/>
    </location>
</feature>
<evidence type="ECO:0000256" key="2">
    <source>
        <dbReference type="ARBA" id="ARBA00004370"/>
    </source>
</evidence>
<dbReference type="EMBL" id="JAKKPZ010000009">
    <property type="protein sequence ID" value="KAI1717346.1"/>
    <property type="molecule type" value="Genomic_DNA"/>
</dbReference>
<dbReference type="AlphaFoldDB" id="A0AAD4R8W5"/>
<proteinExistence type="inferred from homology"/>
<keyword evidence="12" id="KW-1185">Reference proteome</keyword>
<keyword evidence="5 9" id="KW-1133">Transmembrane helix</keyword>
<evidence type="ECO:0000313" key="12">
    <source>
        <dbReference type="Proteomes" id="UP001201812"/>
    </source>
</evidence>
<feature type="transmembrane region" description="Helical" evidence="9">
    <location>
        <begin position="178"/>
        <end position="197"/>
    </location>
</feature>
<dbReference type="SUPFAM" id="SSF81321">
    <property type="entry name" value="Family A G protein-coupled receptor-like"/>
    <property type="match status" value="1"/>
</dbReference>
<evidence type="ECO:0000259" key="10">
    <source>
        <dbReference type="PROSITE" id="PS50262"/>
    </source>
</evidence>
<dbReference type="Pfam" id="PF00001">
    <property type="entry name" value="7tm_1"/>
    <property type="match status" value="1"/>
</dbReference>
<dbReference type="SMART" id="SM01381">
    <property type="entry name" value="7TM_GPCR_Srsx"/>
    <property type="match status" value="1"/>
</dbReference>
<evidence type="ECO:0000256" key="6">
    <source>
        <dbReference type="ARBA" id="ARBA00023136"/>
    </source>
</evidence>
<evidence type="ECO:0000256" key="3">
    <source>
        <dbReference type="ARBA" id="ARBA00018873"/>
    </source>
</evidence>
<evidence type="ECO:0000313" key="11">
    <source>
        <dbReference type="EMBL" id="KAI1717346.1"/>
    </source>
</evidence>
<evidence type="ECO:0000256" key="4">
    <source>
        <dbReference type="ARBA" id="ARBA00022692"/>
    </source>
</evidence>
<comment type="caution">
    <text evidence="11">The sequence shown here is derived from an EMBL/GenBank/DDBJ whole genome shotgun (WGS) entry which is preliminary data.</text>
</comment>
<dbReference type="PANTHER" id="PTHR46061:SF3">
    <property type="entry name" value="THYROTROPIN-RELEASING HORMONE RECEPTOR"/>
    <property type="match status" value="1"/>
</dbReference>
<feature type="transmembrane region" description="Helical" evidence="9">
    <location>
        <begin position="262"/>
        <end position="282"/>
    </location>
</feature>
<comment type="subcellular location">
    <subcellularLocation>
        <location evidence="2">Membrane</location>
    </subcellularLocation>
</comment>
<reference evidence="11" key="1">
    <citation type="submission" date="2022-01" db="EMBL/GenBank/DDBJ databases">
        <title>Genome Sequence Resource for Two Populations of Ditylenchus destructor, the Migratory Endoparasitic Phytonematode.</title>
        <authorList>
            <person name="Zhang H."/>
            <person name="Lin R."/>
            <person name="Xie B."/>
        </authorList>
    </citation>
    <scope>NUCLEOTIDE SEQUENCE</scope>
    <source>
        <strain evidence="11">BazhouSP</strain>
    </source>
</reference>
<keyword evidence="6 9" id="KW-0472">Membrane</keyword>
<dbReference type="PROSITE" id="PS50262">
    <property type="entry name" value="G_PROTEIN_RECEP_F1_2"/>
    <property type="match status" value="1"/>
</dbReference>
<evidence type="ECO:0000256" key="1">
    <source>
        <dbReference type="ARBA" id="ARBA00004100"/>
    </source>
</evidence>
<protein>
    <recommendedName>
        <fullName evidence="3">Thyrotropin-releasing hormone receptor</fullName>
    </recommendedName>
    <alternativeName>
        <fullName evidence="7">Thyroliberin receptor</fullName>
    </alternativeName>
</protein>
<comment type="similarity">
    <text evidence="8">Belongs to the G-protein coupled receptor 1 family.</text>
</comment>
<feature type="transmembrane region" description="Helical" evidence="9">
    <location>
        <begin position="399"/>
        <end position="417"/>
    </location>
</feature>
<evidence type="ECO:0000256" key="5">
    <source>
        <dbReference type="ARBA" id="ARBA00022989"/>
    </source>
</evidence>
<dbReference type="GO" id="GO:0016020">
    <property type="term" value="C:membrane"/>
    <property type="evidence" value="ECO:0007669"/>
    <property type="project" value="UniProtKB-SubCell"/>
</dbReference>
<comment type="function">
    <text evidence="1">Receptor for thyrotropin-releasing hormone (TRH). Upon ligand binding, this G-protein-coupled receptor triggers activation of the phosphatidylinositol (IP3)-calcium-protein kinase C (PKC) pathway.</text>
</comment>
<keyword evidence="4 8" id="KW-0812">Transmembrane</keyword>
<keyword evidence="8" id="KW-0297">G-protein coupled receptor</keyword>
<evidence type="ECO:0000256" key="8">
    <source>
        <dbReference type="RuleBase" id="RU000688"/>
    </source>
</evidence>
<keyword evidence="8 11" id="KW-0675">Receptor</keyword>
<dbReference type="InterPro" id="IPR002120">
    <property type="entry name" value="TRH_rcpt_1"/>
</dbReference>
<sequence length="546" mass="60702">MLGPSGNTSLVEVSLLCAPALLSLIRPPPQSSSSRETSSSLPPLQFHDVVQVLRRPECASTLSDYFENNKGSRVQSAPISAYLNDSKNEFAVGQPRVYGGAGSYPYPATVDVPHGAVQEAENSYHFLQNEEDDEYWPPHIRIIMSLVFMALTIVGIVGNILVVVVVNKVPGMISPTNCYLVSLAISDCMFFVAAAPTEMAYLHIASSEYVFGPVGCAVFSYLPYLAINTSSMSITAFTVERFIGICYPLRARYICTVKRAKIIIMFIWIFGILYNSPWLYLATLKEDEHGLSCAFTLSRDSWAYKVMFLGDFAAFYIIPMILYVFIYGKITYTLSRCGLKYSETTVLQNPPSSDARTSDSFVGYPNSYAVTTGVPLKKHREYFINSGNRKSSTRGKVQVIKMLAVVVFIFAVCWLPYRAMVMWNSFASSSKWDPDWYIFLSKTMIFFNCAINPILYNLMSGRFRNAFKRLFHPKYTSNFGRNSLNSPTTIAVLRANRNKPNGNYTAVSIGQATSTVLTIAAAAGDIEPAKAVETFALVRHENGFAL</sequence>
<dbReference type="InterPro" id="IPR000276">
    <property type="entry name" value="GPCR_Rhodpsn"/>
</dbReference>
<keyword evidence="8" id="KW-0807">Transducer</keyword>
<name>A0AAD4R8W5_9BILA</name>